<dbReference type="AlphaFoldDB" id="A0A4Z1SPC1"/>
<feature type="coiled-coil region" evidence="1">
    <location>
        <begin position="672"/>
        <end position="706"/>
    </location>
</feature>
<dbReference type="VEuPathDB" id="GiardiaDB:GMRT_23075"/>
<keyword evidence="4" id="KW-1185">Reference proteome</keyword>
<feature type="coiled-coil region" evidence="1">
    <location>
        <begin position="405"/>
        <end position="446"/>
    </location>
</feature>
<dbReference type="EMBL" id="VDLU01000003">
    <property type="protein sequence ID" value="TNJ27490.1"/>
    <property type="molecule type" value="Genomic_DNA"/>
</dbReference>
<feature type="region of interest" description="Disordered" evidence="2">
    <location>
        <begin position="1"/>
        <end position="20"/>
    </location>
</feature>
<accession>A0A4Z1SPC1</accession>
<gene>
    <name evidence="3" type="ORF">GMRT_23075</name>
</gene>
<dbReference type="Gene3D" id="1.20.5.300">
    <property type="match status" value="1"/>
</dbReference>
<dbReference type="PANTHER" id="PTHR43941:SF1">
    <property type="entry name" value="STRUCTURAL MAINTENANCE OF CHROMOSOMES PROTEIN 2"/>
    <property type="match status" value="1"/>
</dbReference>
<proteinExistence type="predicted"/>
<evidence type="ECO:0008006" key="5">
    <source>
        <dbReference type="Google" id="ProtNLM"/>
    </source>
</evidence>
<evidence type="ECO:0000256" key="1">
    <source>
        <dbReference type="SAM" id="Coils"/>
    </source>
</evidence>
<feature type="coiled-coil region" evidence="1">
    <location>
        <begin position="283"/>
        <end position="372"/>
    </location>
</feature>
<dbReference type="Proteomes" id="UP000315496">
    <property type="component" value="Chromosome 3"/>
</dbReference>
<organism evidence="3 4">
    <name type="scientific">Giardia muris</name>
    <dbReference type="NCBI Taxonomy" id="5742"/>
    <lineage>
        <taxon>Eukaryota</taxon>
        <taxon>Metamonada</taxon>
        <taxon>Diplomonadida</taxon>
        <taxon>Hexamitidae</taxon>
        <taxon>Giardiinae</taxon>
        <taxon>Giardia</taxon>
    </lineage>
</organism>
<dbReference type="PANTHER" id="PTHR43941">
    <property type="entry name" value="STRUCTURAL MAINTENANCE OF CHROMOSOMES PROTEIN 2"/>
    <property type="match status" value="1"/>
</dbReference>
<sequence>MADPYFSPRTPERVSYAEDLPNSVQKLAGVELRDTVSDDSVTGPPSVINSLQTSDADFNRLAASLQAEKMQTDELLHQMGEALIESERVREQDRMAVEALEDRIGKQDTQIEQLTAAVEQRDAAVRRLSQDLAQKNDELSKMADELYERDASIQDLTEAMRIISSSTERISDGPGSAPSSAWPPDEDGGPHDQHNALMVQKLQLQIAQRDALQKETEDANKALCAEVNELREENEHLHTMLSKQAEELSLLREQQSRSREEATLAMSQIAQMQDVQDLAHSAISNADAELTNAERVINDLREQLREEKARTAALQKTLDESGRLSEDTRHYTDVLISLSQSRGRINDLERRVGELEASIEEKDNLIQSLEDKCASLLSGTTQLPAHVTHRSRAKQTTTGTSDGELMALREEKERLTQELSASRIELQALQAENSNLAQNNKGLMEANDVLASKVNEVMSRSMTHGSSERHEENSLRALRDELIRSADQLYERERTIEELRLELDSVRRRFRELNDLRQSLEAQNEQLRVELAEQSKRAILSMSGTGTQSLRLSGSSNRQPDTQHLQAEFESNKARISSLMQEVVAARQASLVAERDLNAMSTEAASLRQRVTELETTNEELRMTMDRTRVGELIDALNGKTAEVTRLIKVIEDKEVELQEARAVAATPGQAGGLLQKTIEELEKEVVRLNHELELVSMSNESLENRLRQASPGLSGKKTPRLDSESSFRHLSRISVVEASPQTTSLSLQLRQRTEEIVALKEVITTCTQGLKQKDARIDELGAQLAAQTAENTQLRTTIRRKNEQLMQLMK</sequence>
<feature type="region of interest" description="Disordered" evidence="2">
    <location>
        <begin position="166"/>
        <end position="193"/>
    </location>
</feature>
<feature type="coiled-coil region" evidence="1">
    <location>
        <begin position="771"/>
        <end position="805"/>
    </location>
</feature>
<evidence type="ECO:0000313" key="4">
    <source>
        <dbReference type="Proteomes" id="UP000315496"/>
    </source>
</evidence>
<name>A0A4Z1SPC1_GIAMU</name>
<feature type="coiled-coil region" evidence="1">
    <location>
        <begin position="489"/>
        <end position="537"/>
    </location>
</feature>
<comment type="caution">
    <text evidence="3">The sequence shown here is derived from an EMBL/GenBank/DDBJ whole genome shotgun (WGS) entry which is preliminary data.</text>
</comment>
<dbReference type="OrthoDB" id="10254163at2759"/>
<keyword evidence="1" id="KW-0175">Coiled coil</keyword>
<feature type="compositionally biased region" description="Low complexity" evidence="2">
    <location>
        <begin position="172"/>
        <end position="183"/>
    </location>
</feature>
<feature type="coiled-coil region" evidence="1">
    <location>
        <begin position="213"/>
        <end position="247"/>
    </location>
</feature>
<reference evidence="3 4" key="1">
    <citation type="submission" date="2019-05" db="EMBL/GenBank/DDBJ databases">
        <title>The compact genome of Giardia muris reveals important steps in the evolution of intestinal protozoan parasites.</title>
        <authorList>
            <person name="Xu F."/>
            <person name="Jimenez-Gonzalez A."/>
            <person name="Einarsson E."/>
            <person name="Astvaldsson A."/>
            <person name="Peirasmaki D."/>
            <person name="Eckmann L."/>
            <person name="Andersson J.O."/>
            <person name="Svard S.G."/>
            <person name="Jerlstrom-Hultqvist J."/>
        </authorList>
    </citation>
    <scope>NUCLEOTIDE SEQUENCE [LARGE SCALE GENOMIC DNA]</scope>
    <source>
        <strain evidence="3 4">Roberts-Thomson</strain>
    </source>
</reference>
<evidence type="ECO:0000256" key="2">
    <source>
        <dbReference type="SAM" id="MobiDB-lite"/>
    </source>
</evidence>
<evidence type="ECO:0000313" key="3">
    <source>
        <dbReference type="EMBL" id="TNJ27490.1"/>
    </source>
</evidence>
<feature type="coiled-coil region" evidence="1">
    <location>
        <begin position="597"/>
        <end position="624"/>
    </location>
</feature>
<protein>
    <recommendedName>
        <fullName evidence="5">Coiled-coil protein</fullName>
    </recommendedName>
</protein>
<feature type="coiled-coil region" evidence="1">
    <location>
        <begin position="97"/>
        <end position="149"/>
    </location>
</feature>